<reference evidence="4" key="1">
    <citation type="journal article" date="2014" name="Science">
        <title>Ancient hybridizations among the ancestral genomes of bread wheat.</title>
        <authorList>
            <consortium name="International Wheat Genome Sequencing Consortium,"/>
            <person name="Marcussen T."/>
            <person name="Sandve S.R."/>
            <person name="Heier L."/>
            <person name="Spannagl M."/>
            <person name="Pfeifer M."/>
            <person name="Jakobsen K.S."/>
            <person name="Wulff B.B."/>
            <person name="Steuernagel B."/>
            <person name="Mayer K.F."/>
            <person name="Olsen O.A."/>
        </authorList>
    </citation>
    <scope>NUCLEOTIDE SEQUENCE [LARGE SCALE GENOMIC DNA]</scope>
    <source>
        <strain evidence="4">cv. AL8/78</strain>
    </source>
</reference>
<dbReference type="AlphaFoldDB" id="A0A453JP08"/>
<keyword evidence="4" id="KW-1185">Reference proteome</keyword>
<dbReference type="Gramene" id="AET5Gv20140600.3">
    <property type="protein sequence ID" value="AET5Gv20140600.3"/>
    <property type="gene ID" value="AET5Gv20140600"/>
</dbReference>
<dbReference type="Pfam" id="PF13963">
    <property type="entry name" value="Transpos_assoc"/>
    <property type="match status" value="1"/>
</dbReference>
<accession>A0A453JP08</accession>
<protein>
    <recommendedName>
        <fullName evidence="2">Transposase-associated domain-containing protein</fullName>
    </recommendedName>
</protein>
<name>A0A453JP08_AEGTS</name>
<reference evidence="4" key="2">
    <citation type="journal article" date="2017" name="Nat. Plants">
        <title>The Aegilops tauschii genome reveals multiple impacts of transposons.</title>
        <authorList>
            <person name="Zhao G."/>
            <person name="Zou C."/>
            <person name="Li K."/>
            <person name="Wang K."/>
            <person name="Li T."/>
            <person name="Gao L."/>
            <person name="Zhang X."/>
            <person name="Wang H."/>
            <person name="Yang Z."/>
            <person name="Liu X."/>
            <person name="Jiang W."/>
            <person name="Mao L."/>
            <person name="Kong X."/>
            <person name="Jiao Y."/>
            <person name="Jia J."/>
        </authorList>
    </citation>
    <scope>NUCLEOTIDE SEQUENCE [LARGE SCALE GENOMIC DNA]</scope>
    <source>
        <strain evidence="4">cv. AL8/78</strain>
    </source>
</reference>
<feature type="compositionally biased region" description="Basic and acidic residues" evidence="1">
    <location>
        <begin position="124"/>
        <end position="138"/>
    </location>
</feature>
<dbReference type="Proteomes" id="UP000015105">
    <property type="component" value="Chromosome 5D"/>
</dbReference>
<proteinExistence type="predicted"/>
<dbReference type="EnsemblPlants" id="AET5Gv20140600.3">
    <property type="protein sequence ID" value="AET5Gv20140600.3"/>
    <property type="gene ID" value="AET5Gv20140600"/>
</dbReference>
<reference evidence="3" key="5">
    <citation type="journal article" date="2021" name="G3 (Bethesda)">
        <title>Aegilops tauschii genome assembly Aet v5.0 features greater sequence contiguity and improved annotation.</title>
        <authorList>
            <person name="Wang L."/>
            <person name="Zhu T."/>
            <person name="Rodriguez J.C."/>
            <person name="Deal K.R."/>
            <person name="Dubcovsky J."/>
            <person name="McGuire P.E."/>
            <person name="Lux T."/>
            <person name="Spannagl M."/>
            <person name="Mayer K.F.X."/>
            <person name="Baldrich P."/>
            <person name="Meyers B.C."/>
            <person name="Huo N."/>
            <person name="Gu Y.Q."/>
            <person name="Zhou H."/>
            <person name="Devos K.M."/>
            <person name="Bennetzen J.L."/>
            <person name="Unver T."/>
            <person name="Budak H."/>
            <person name="Gulick P.J."/>
            <person name="Galiba G."/>
            <person name="Kalapos B."/>
            <person name="Nelson D.R."/>
            <person name="Li P."/>
            <person name="You F.M."/>
            <person name="Luo M.C."/>
            <person name="Dvorak J."/>
        </authorList>
    </citation>
    <scope>NUCLEOTIDE SEQUENCE [LARGE SCALE GENOMIC DNA]</scope>
    <source>
        <strain evidence="3">cv. AL8/78</strain>
    </source>
</reference>
<reference evidence="3" key="3">
    <citation type="journal article" date="2017" name="Nature">
        <title>Genome sequence of the progenitor of the wheat D genome Aegilops tauschii.</title>
        <authorList>
            <person name="Luo M.C."/>
            <person name="Gu Y.Q."/>
            <person name="Puiu D."/>
            <person name="Wang H."/>
            <person name="Twardziok S.O."/>
            <person name="Deal K.R."/>
            <person name="Huo N."/>
            <person name="Zhu T."/>
            <person name="Wang L."/>
            <person name="Wang Y."/>
            <person name="McGuire P.E."/>
            <person name="Liu S."/>
            <person name="Long H."/>
            <person name="Ramasamy R.K."/>
            <person name="Rodriguez J.C."/>
            <person name="Van S.L."/>
            <person name="Yuan L."/>
            <person name="Wang Z."/>
            <person name="Xia Z."/>
            <person name="Xiao L."/>
            <person name="Anderson O.D."/>
            <person name="Ouyang S."/>
            <person name="Liang Y."/>
            <person name="Zimin A.V."/>
            <person name="Pertea G."/>
            <person name="Qi P."/>
            <person name="Bennetzen J.L."/>
            <person name="Dai X."/>
            <person name="Dawson M.W."/>
            <person name="Muller H.G."/>
            <person name="Kugler K."/>
            <person name="Rivarola-Duarte L."/>
            <person name="Spannagl M."/>
            <person name="Mayer K.F.X."/>
            <person name="Lu F.H."/>
            <person name="Bevan M.W."/>
            <person name="Leroy P."/>
            <person name="Li P."/>
            <person name="You F.M."/>
            <person name="Sun Q."/>
            <person name="Liu Z."/>
            <person name="Lyons E."/>
            <person name="Wicker T."/>
            <person name="Salzberg S.L."/>
            <person name="Devos K.M."/>
            <person name="Dvorak J."/>
        </authorList>
    </citation>
    <scope>NUCLEOTIDE SEQUENCE [LARGE SCALE GENOMIC DNA]</scope>
    <source>
        <strain evidence="3">cv. AL8/78</strain>
    </source>
</reference>
<dbReference type="EnsemblPlants" id="AET5Gv20140600.2">
    <property type="protein sequence ID" value="AET5Gv20140600.2"/>
    <property type="gene ID" value="AET5Gv20140600"/>
</dbReference>
<sequence>MTRHKSWMDRERDSVEWQTGMNDFLNLAFDGAHPDSTVPCPCRRCLNIVQKKKRDVHSDLLLNGMDPTYTHWIYHGEQSDEGSMSEDSDNEDDVDDGSGVCDMLNTLIRGTNMQSNENIGEGVGDIHVDDSSGDERNQEPNATAKVFFELLKEAKKELYPGCKDFMKLSFIVKLYQIKCVSGMTNRACDLLLQMFTQVLPKGHYIPTNLGKVRKVIRDLGLDYKKIHACAVILIHEIQSIQVWLLKLVCCNFETCVIYLVEMVCYILLKSCVICPYIYLDVVLLIC</sequence>
<evidence type="ECO:0000256" key="1">
    <source>
        <dbReference type="SAM" id="MobiDB-lite"/>
    </source>
</evidence>
<dbReference type="Gramene" id="AET5Gv20140600.2">
    <property type="protein sequence ID" value="AET5Gv20140600.2"/>
    <property type="gene ID" value="AET5Gv20140600"/>
</dbReference>
<dbReference type="PANTHER" id="PTHR10775:SF159">
    <property type="entry name" value="TNP2"/>
    <property type="match status" value="1"/>
</dbReference>
<evidence type="ECO:0000313" key="4">
    <source>
        <dbReference type="Proteomes" id="UP000015105"/>
    </source>
</evidence>
<organism evidence="3 4">
    <name type="scientific">Aegilops tauschii subsp. strangulata</name>
    <name type="common">Goatgrass</name>
    <dbReference type="NCBI Taxonomy" id="200361"/>
    <lineage>
        <taxon>Eukaryota</taxon>
        <taxon>Viridiplantae</taxon>
        <taxon>Streptophyta</taxon>
        <taxon>Embryophyta</taxon>
        <taxon>Tracheophyta</taxon>
        <taxon>Spermatophyta</taxon>
        <taxon>Magnoliopsida</taxon>
        <taxon>Liliopsida</taxon>
        <taxon>Poales</taxon>
        <taxon>Poaceae</taxon>
        <taxon>BOP clade</taxon>
        <taxon>Pooideae</taxon>
        <taxon>Triticodae</taxon>
        <taxon>Triticeae</taxon>
        <taxon>Triticinae</taxon>
        <taxon>Aegilops</taxon>
    </lineage>
</organism>
<dbReference type="Gramene" id="AET5Gv20140600.7">
    <property type="protein sequence ID" value="AET5Gv20140600.7"/>
    <property type="gene ID" value="AET5Gv20140600"/>
</dbReference>
<dbReference type="EnsemblPlants" id="AET5Gv20140600.7">
    <property type="protein sequence ID" value="AET5Gv20140600.7"/>
    <property type="gene ID" value="AET5Gv20140600"/>
</dbReference>
<reference evidence="3" key="4">
    <citation type="submission" date="2019-03" db="UniProtKB">
        <authorList>
            <consortium name="EnsemblPlants"/>
        </authorList>
    </citation>
    <scope>IDENTIFICATION</scope>
</reference>
<feature type="domain" description="Transposase-associated" evidence="2">
    <location>
        <begin position="5"/>
        <end position="77"/>
    </location>
</feature>
<dbReference type="PANTHER" id="PTHR10775">
    <property type="entry name" value="OS08G0208400 PROTEIN"/>
    <property type="match status" value="1"/>
</dbReference>
<dbReference type="InterPro" id="IPR029480">
    <property type="entry name" value="Transpos_assoc"/>
</dbReference>
<dbReference type="STRING" id="200361.A0A453JP08"/>
<evidence type="ECO:0000259" key="2">
    <source>
        <dbReference type="Pfam" id="PF13963"/>
    </source>
</evidence>
<evidence type="ECO:0000313" key="3">
    <source>
        <dbReference type="EnsemblPlants" id="AET5Gv20140600.2"/>
    </source>
</evidence>
<feature type="region of interest" description="Disordered" evidence="1">
    <location>
        <begin position="119"/>
        <end position="138"/>
    </location>
</feature>